<proteinExistence type="predicted"/>
<evidence type="ECO:0000313" key="1">
    <source>
        <dbReference type="EMBL" id="QLH82776.1"/>
    </source>
</evidence>
<evidence type="ECO:0008006" key="3">
    <source>
        <dbReference type="Google" id="ProtNLM"/>
    </source>
</evidence>
<reference evidence="1 2" key="1">
    <citation type="submission" date="2020-07" db="EMBL/GenBank/DDBJ databases">
        <title>Halosimplex litoreum sp. nov. and Halosimplex rubrum sp. nov., isolated from different salt environments.</title>
        <authorList>
            <person name="Cui H."/>
        </authorList>
    </citation>
    <scope>NUCLEOTIDE SEQUENCE [LARGE SCALE GENOMIC DNA]</scope>
    <source>
        <strain evidence="1 2">R2</strain>
    </source>
</reference>
<keyword evidence="2" id="KW-1185">Reference proteome</keyword>
<dbReference type="AlphaFoldDB" id="A0A7D5THE3"/>
<dbReference type="KEGG" id="hpel:HZS54_14600"/>
<name>A0A7D5THE3_9EURY</name>
<dbReference type="OrthoDB" id="235439at2157"/>
<protein>
    <recommendedName>
        <fullName evidence="3">Type IV pilin</fullName>
    </recommendedName>
</protein>
<dbReference type="Proteomes" id="UP000509346">
    <property type="component" value="Chromosome"/>
</dbReference>
<dbReference type="GeneID" id="56083843"/>
<dbReference type="RefSeq" id="WP_179917845.1">
    <property type="nucleotide sequence ID" value="NZ_CP058909.1"/>
</dbReference>
<sequence>MGVQRRSVLRLGICLAGLGCAGCSNRDACNAEIACFSFEHDGYDDNPDILTIEHTGGDNLPANEVYITNVAVDYREDQIETVGWHEYDDESDQDDGIAGKSVQVPIAFPDVVKVLWRHNDDERVIGETRAFR</sequence>
<evidence type="ECO:0000313" key="2">
    <source>
        <dbReference type="Proteomes" id="UP000509346"/>
    </source>
</evidence>
<accession>A0A7D5THE3</accession>
<gene>
    <name evidence="1" type="ORF">HZS54_14600</name>
</gene>
<organism evidence="1 2">
    <name type="scientific">Halosimplex pelagicum</name>
    <dbReference type="NCBI Taxonomy" id="869886"/>
    <lineage>
        <taxon>Archaea</taxon>
        <taxon>Methanobacteriati</taxon>
        <taxon>Methanobacteriota</taxon>
        <taxon>Stenosarchaea group</taxon>
        <taxon>Halobacteria</taxon>
        <taxon>Halobacteriales</taxon>
        <taxon>Haloarculaceae</taxon>
        <taxon>Halosimplex</taxon>
    </lineage>
</organism>
<dbReference type="EMBL" id="CP058909">
    <property type="protein sequence ID" value="QLH82776.1"/>
    <property type="molecule type" value="Genomic_DNA"/>
</dbReference>